<dbReference type="OrthoDB" id="3371585at2759"/>
<proteinExistence type="predicted"/>
<evidence type="ECO:0000256" key="1">
    <source>
        <dbReference type="SAM" id="MobiDB-lite"/>
    </source>
</evidence>
<feature type="chain" id="PRO_5016441752" evidence="2">
    <location>
        <begin position="21"/>
        <end position="209"/>
    </location>
</feature>
<dbReference type="Proteomes" id="UP000245771">
    <property type="component" value="Unassembled WGS sequence"/>
</dbReference>
<name>A0A316VGE7_9BASI</name>
<dbReference type="InParanoid" id="A0A316VGE7"/>
<keyword evidence="2" id="KW-0732">Signal</keyword>
<dbReference type="RefSeq" id="XP_025356440.1">
    <property type="nucleotide sequence ID" value="XM_025500426.1"/>
</dbReference>
<organism evidence="3 4">
    <name type="scientific">Meira miltonrushii</name>
    <dbReference type="NCBI Taxonomy" id="1280837"/>
    <lineage>
        <taxon>Eukaryota</taxon>
        <taxon>Fungi</taxon>
        <taxon>Dikarya</taxon>
        <taxon>Basidiomycota</taxon>
        <taxon>Ustilaginomycotina</taxon>
        <taxon>Exobasidiomycetes</taxon>
        <taxon>Exobasidiales</taxon>
        <taxon>Brachybasidiaceae</taxon>
        <taxon>Meira</taxon>
    </lineage>
</organism>
<protein>
    <submittedName>
        <fullName evidence="3">Uncharacterized protein</fullName>
    </submittedName>
</protein>
<evidence type="ECO:0000313" key="4">
    <source>
        <dbReference type="Proteomes" id="UP000245771"/>
    </source>
</evidence>
<feature type="region of interest" description="Disordered" evidence="1">
    <location>
        <begin position="188"/>
        <end position="209"/>
    </location>
</feature>
<sequence>MLFAHFSLVIIASIFGFALAGPINLVERSSGLSCKPVNENTNELGYGNFFDGANITLGKKYDEHGQWQVTQLEDGAEFLSVNIRYCSSAYLNISDAGYSHNYGYVNFGKVFLAEDDRKCLQRHETLPSSEPNRHTHITIEDCSNVDDSSQLKQFWYFDTIRSAFNPLMKTSNKNTPYQPMPVFLSDSTPPAVLTSRTRSGQENSLFFPQ</sequence>
<dbReference type="PROSITE" id="PS50231">
    <property type="entry name" value="RICIN_B_LECTIN"/>
    <property type="match status" value="1"/>
</dbReference>
<feature type="signal peptide" evidence="2">
    <location>
        <begin position="1"/>
        <end position="20"/>
    </location>
</feature>
<feature type="compositionally biased region" description="Polar residues" evidence="1">
    <location>
        <begin position="194"/>
        <end position="209"/>
    </location>
</feature>
<dbReference type="GeneID" id="37022207"/>
<accession>A0A316VGE7</accession>
<gene>
    <name evidence="3" type="ORF">FA14DRAFT_172713</name>
</gene>
<dbReference type="EMBL" id="KZ819603">
    <property type="protein sequence ID" value="PWN36138.1"/>
    <property type="molecule type" value="Genomic_DNA"/>
</dbReference>
<dbReference type="AlphaFoldDB" id="A0A316VGE7"/>
<evidence type="ECO:0000313" key="3">
    <source>
        <dbReference type="EMBL" id="PWN36138.1"/>
    </source>
</evidence>
<evidence type="ECO:0000256" key="2">
    <source>
        <dbReference type="SAM" id="SignalP"/>
    </source>
</evidence>
<reference evidence="3 4" key="1">
    <citation type="journal article" date="2018" name="Mol. Biol. Evol.">
        <title>Broad Genomic Sampling Reveals a Smut Pathogenic Ancestry of the Fungal Clade Ustilaginomycotina.</title>
        <authorList>
            <person name="Kijpornyongpan T."/>
            <person name="Mondo S.J."/>
            <person name="Barry K."/>
            <person name="Sandor L."/>
            <person name="Lee J."/>
            <person name="Lipzen A."/>
            <person name="Pangilinan J."/>
            <person name="LaButti K."/>
            <person name="Hainaut M."/>
            <person name="Henrissat B."/>
            <person name="Grigoriev I.V."/>
            <person name="Spatafora J.W."/>
            <person name="Aime M.C."/>
        </authorList>
    </citation>
    <scope>NUCLEOTIDE SEQUENCE [LARGE SCALE GENOMIC DNA]</scope>
    <source>
        <strain evidence="3 4">MCA 3882</strain>
    </source>
</reference>
<keyword evidence="4" id="KW-1185">Reference proteome</keyword>